<evidence type="ECO:0000313" key="2">
    <source>
        <dbReference type="Proteomes" id="UP000050265"/>
    </source>
</evidence>
<name>A0A0P9TIS8_PSEAV</name>
<accession>A0A0P9TIS8</accession>
<protein>
    <submittedName>
        <fullName evidence="1">Uncharacterized protein</fullName>
    </submittedName>
</protein>
<sequence length="135" mass="14399">MTCNATLPAIWLTTFIARSIVGLVESLSATRAKEDAMLVRLIICFPGNSLSSWWQATGSGSTGCPTLHRRRTLTRPSVRCVHCGQPALAAIAVTSTRMPSTANAATPTAARTGHGFLKKRLYTSLKAARSAISVR</sequence>
<dbReference type="AlphaFoldDB" id="A0A0P9TIS8"/>
<organism evidence="1 2">
    <name type="scientific">Pseudomonas amygdali pv. lachrymans</name>
    <name type="common">Pseudomonas syringae pv. lachrymans</name>
    <dbReference type="NCBI Taxonomy" id="53707"/>
    <lineage>
        <taxon>Bacteria</taxon>
        <taxon>Pseudomonadati</taxon>
        <taxon>Pseudomonadota</taxon>
        <taxon>Gammaproteobacteria</taxon>
        <taxon>Pseudomonadales</taxon>
        <taxon>Pseudomonadaceae</taxon>
        <taxon>Pseudomonas</taxon>
        <taxon>Pseudomonas amygdali</taxon>
    </lineage>
</organism>
<dbReference type="EMBL" id="LJQP01000168">
    <property type="protein sequence ID" value="KPX71584.1"/>
    <property type="molecule type" value="Genomic_DNA"/>
</dbReference>
<gene>
    <name evidence="1" type="ORF">ALO35_101230</name>
</gene>
<dbReference type="Proteomes" id="UP000050265">
    <property type="component" value="Unassembled WGS sequence"/>
</dbReference>
<reference evidence="1 2" key="1">
    <citation type="submission" date="2015-09" db="EMBL/GenBank/DDBJ databases">
        <title>Genome announcement of multiple Pseudomonas syringae strains.</title>
        <authorList>
            <person name="Thakur S."/>
            <person name="Wang P.W."/>
            <person name="Gong Y."/>
            <person name="Weir B.S."/>
            <person name="Guttman D.S."/>
        </authorList>
    </citation>
    <scope>NUCLEOTIDE SEQUENCE [LARGE SCALE GENOMIC DNA]</scope>
    <source>
        <strain evidence="1 2">ICMP3507</strain>
    </source>
</reference>
<evidence type="ECO:0000313" key="1">
    <source>
        <dbReference type="EMBL" id="KPX71584.1"/>
    </source>
</evidence>
<comment type="caution">
    <text evidence="1">The sequence shown here is derived from an EMBL/GenBank/DDBJ whole genome shotgun (WGS) entry which is preliminary data.</text>
</comment>
<proteinExistence type="predicted"/>